<dbReference type="GO" id="GO:0046872">
    <property type="term" value="F:metal ion binding"/>
    <property type="evidence" value="ECO:0007669"/>
    <property type="project" value="UniProtKB-KW"/>
</dbReference>
<dbReference type="Gene3D" id="3.40.190.80">
    <property type="match status" value="1"/>
</dbReference>
<evidence type="ECO:0000313" key="6">
    <source>
        <dbReference type="EMBL" id="SUN49298.1"/>
    </source>
</evidence>
<comment type="cofactor">
    <cofactor evidence="1 5">
        <name>Mg(2+)</name>
        <dbReference type="ChEBI" id="CHEBI:18420"/>
    </cofactor>
</comment>
<dbReference type="InterPro" id="IPR000760">
    <property type="entry name" value="Inositol_monophosphatase-like"/>
</dbReference>
<evidence type="ECO:0000256" key="5">
    <source>
        <dbReference type="PIRSR" id="PIRSR600760-2"/>
    </source>
</evidence>
<evidence type="ECO:0000256" key="3">
    <source>
        <dbReference type="ARBA" id="ARBA00022801"/>
    </source>
</evidence>
<keyword evidence="4 5" id="KW-0460">Magnesium</keyword>
<gene>
    <name evidence="6" type="primary">suhB</name>
    <name evidence="6" type="ORF">NCTC4670_00932</name>
</gene>
<organism evidence="6 7">
    <name type="scientific">Streptococcus dysgalactiae subsp. dysgalactiae</name>
    <dbReference type="NCBI Taxonomy" id="99822"/>
    <lineage>
        <taxon>Bacteria</taxon>
        <taxon>Bacillati</taxon>
        <taxon>Bacillota</taxon>
        <taxon>Bacilli</taxon>
        <taxon>Lactobacillales</taxon>
        <taxon>Streptococcaceae</taxon>
        <taxon>Streptococcus</taxon>
    </lineage>
</organism>
<accession>A0A380JU61</accession>
<dbReference type="Proteomes" id="UP000254797">
    <property type="component" value="Unassembled WGS sequence"/>
</dbReference>
<reference evidence="6 7" key="1">
    <citation type="submission" date="2018-06" db="EMBL/GenBank/DDBJ databases">
        <authorList>
            <consortium name="Pathogen Informatics"/>
            <person name="Doyle S."/>
        </authorList>
    </citation>
    <scope>NUCLEOTIDE SEQUENCE [LARGE SCALE GENOMIC DNA]</scope>
    <source>
        <strain evidence="6 7">NCTC4670</strain>
    </source>
</reference>
<dbReference type="Pfam" id="PF00459">
    <property type="entry name" value="Inositol_P"/>
    <property type="match status" value="1"/>
</dbReference>
<dbReference type="GO" id="GO:0008934">
    <property type="term" value="F:inositol monophosphate 1-phosphatase activity"/>
    <property type="evidence" value="ECO:0007669"/>
    <property type="project" value="TreeGrafter"/>
</dbReference>
<feature type="binding site" evidence="5">
    <location>
        <position position="85"/>
    </location>
    <ligand>
        <name>Mg(2+)</name>
        <dbReference type="ChEBI" id="CHEBI:18420"/>
        <label>1</label>
        <note>catalytic</note>
    </ligand>
</feature>
<sequence length="259" mass="29016">METKYVFAKQIIREAGQFIKSKMTQQLDIQVKTQSDDLVTNVDQDTQQFLIDRIKSSYPDDAILAEENDVRHPINQGNVWVIDPIDGTVNFIVQGSQFAIMIAYYEEGQGQFGLIYDVMADQLLAGGGNFDVTLNGDKLPVYQERPLECSLIGCNAGMFARNDNNLANLISHTLGVRVYGGAGICMVKVMKQELLAYFSTIQPWDYAAAKVLGEKLGYVLLALNGEEPDFKSRQKIMFVPKCQLTKIESFLKTDSFITE</sequence>
<keyword evidence="2 5" id="KW-0479">Metal-binding</keyword>
<dbReference type="FunFam" id="3.30.540.10:FF:000003">
    <property type="entry name" value="Inositol-1-monophosphatase"/>
    <property type="match status" value="1"/>
</dbReference>
<evidence type="ECO:0000256" key="4">
    <source>
        <dbReference type="ARBA" id="ARBA00022842"/>
    </source>
</evidence>
<evidence type="ECO:0000313" key="7">
    <source>
        <dbReference type="Proteomes" id="UP000254797"/>
    </source>
</evidence>
<dbReference type="RefSeq" id="WP_003050960.1">
    <property type="nucleotide sequence ID" value="NZ_JAIEZU010000014.1"/>
</dbReference>
<dbReference type="SUPFAM" id="SSF56655">
    <property type="entry name" value="Carbohydrate phosphatase"/>
    <property type="match status" value="1"/>
</dbReference>
<feature type="binding site" evidence="5">
    <location>
        <position position="86"/>
    </location>
    <ligand>
        <name>Mg(2+)</name>
        <dbReference type="ChEBI" id="CHEBI:18420"/>
        <label>1</label>
        <note>catalytic</note>
    </ligand>
</feature>
<dbReference type="PANTHER" id="PTHR20854">
    <property type="entry name" value="INOSITOL MONOPHOSPHATASE"/>
    <property type="match status" value="1"/>
</dbReference>
<dbReference type="AlphaFoldDB" id="A0A380JU61"/>
<dbReference type="PANTHER" id="PTHR20854:SF4">
    <property type="entry name" value="INOSITOL-1-MONOPHOSPHATASE-RELATED"/>
    <property type="match status" value="1"/>
</dbReference>
<evidence type="ECO:0000256" key="1">
    <source>
        <dbReference type="ARBA" id="ARBA00001946"/>
    </source>
</evidence>
<dbReference type="GO" id="GO:0007165">
    <property type="term" value="P:signal transduction"/>
    <property type="evidence" value="ECO:0007669"/>
    <property type="project" value="TreeGrafter"/>
</dbReference>
<dbReference type="PRINTS" id="PR00377">
    <property type="entry name" value="IMPHPHTASES"/>
</dbReference>
<feature type="binding site" evidence="5">
    <location>
        <position position="205"/>
    </location>
    <ligand>
        <name>Mg(2+)</name>
        <dbReference type="ChEBI" id="CHEBI:18420"/>
        <label>1</label>
        <note>catalytic</note>
    </ligand>
</feature>
<dbReference type="GO" id="GO:0006020">
    <property type="term" value="P:inositol metabolic process"/>
    <property type="evidence" value="ECO:0007669"/>
    <property type="project" value="TreeGrafter"/>
</dbReference>
<evidence type="ECO:0000256" key="2">
    <source>
        <dbReference type="ARBA" id="ARBA00022723"/>
    </source>
</evidence>
<dbReference type="EMBL" id="UHFG01000004">
    <property type="protein sequence ID" value="SUN49298.1"/>
    <property type="molecule type" value="Genomic_DNA"/>
</dbReference>
<feature type="binding site" evidence="5">
    <location>
        <position position="66"/>
    </location>
    <ligand>
        <name>Mg(2+)</name>
        <dbReference type="ChEBI" id="CHEBI:18420"/>
        <label>1</label>
        <note>catalytic</note>
    </ligand>
</feature>
<dbReference type="CDD" id="cd01637">
    <property type="entry name" value="IMPase_like"/>
    <property type="match status" value="1"/>
</dbReference>
<dbReference type="EC" id="3.1.3.25" evidence="6"/>
<keyword evidence="3 6" id="KW-0378">Hydrolase</keyword>
<dbReference type="Gene3D" id="3.30.540.10">
    <property type="entry name" value="Fructose-1,6-Bisphosphatase, subunit A, domain 1"/>
    <property type="match status" value="1"/>
</dbReference>
<protein>
    <submittedName>
        <fullName evidence="6">Myo-inositol-1(Or 4)-monophosphatase</fullName>
        <ecNumber evidence="6">3.1.3.25</ecNumber>
    </submittedName>
</protein>
<feature type="binding site" evidence="5">
    <location>
        <position position="83"/>
    </location>
    <ligand>
        <name>Mg(2+)</name>
        <dbReference type="ChEBI" id="CHEBI:18420"/>
        <label>1</label>
        <note>catalytic</note>
    </ligand>
</feature>
<name>A0A380JU61_STRDY</name>
<proteinExistence type="predicted"/>